<sequence length="239" mass="27594">MRIQHFPEQGWHILADEQIAPHIHPSWYQVDHWQQLGLLEAQAQGRGQAYLLKGSRNLPPMVWRHYRRGGLVAKFTPDYYGWTGLKRTRPFREFILTQHLYQAGLPVARPLAAAVKRHPSGLVYQGEFLLERYLETCTLADYLLQGQGEPAILSKVRQVVTEVLAFGLHHVDLNARNILLRVDTQEVFIIDLDACYLRTPAQNWQAQVWQRLARSIDKLSLNPQQHHQVVTLLLDTSLS</sequence>
<dbReference type="OrthoDB" id="6854449at2"/>
<evidence type="ECO:0000313" key="17">
    <source>
        <dbReference type="Proteomes" id="UP000242999"/>
    </source>
</evidence>
<gene>
    <name evidence="15" type="primary">kdkA</name>
    <name evidence="16" type="ORF">SAMN05421831_11532</name>
</gene>
<reference evidence="17" key="1">
    <citation type="submission" date="2016-10" db="EMBL/GenBank/DDBJ databases">
        <authorList>
            <person name="Varghese N."/>
            <person name="Submissions S."/>
        </authorList>
    </citation>
    <scope>NUCLEOTIDE SEQUENCE [LARGE SCALE GENOMIC DNA]</scope>
    <source>
        <strain evidence="17">DSM 7165</strain>
    </source>
</reference>
<evidence type="ECO:0000256" key="2">
    <source>
        <dbReference type="ARBA" id="ARBA00004713"/>
    </source>
</evidence>
<dbReference type="GO" id="GO:0005524">
    <property type="term" value="F:ATP binding"/>
    <property type="evidence" value="ECO:0007669"/>
    <property type="project" value="UniProtKB-UniRule"/>
</dbReference>
<dbReference type="GO" id="GO:0016773">
    <property type="term" value="F:phosphotransferase activity, alcohol group as acceptor"/>
    <property type="evidence" value="ECO:0007669"/>
    <property type="project" value="UniProtKB-UniRule"/>
</dbReference>
<dbReference type="STRING" id="64971.SAMN05421831_11532"/>
<accession>A0A1H6UFC1</accession>
<dbReference type="GO" id="GO:0016301">
    <property type="term" value="F:kinase activity"/>
    <property type="evidence" value="ECO:0007669"/>
    <property type="project" value="UniProtKB-KW"/>
</dbReference>
<evidence type="ECO:0000256" key="14">
    <source>
        <dbReference type="ARBA" id="ARBA00034417"/>
    </source>
</evidence>
<protein>
    <recommendedName>
        <fullName evidence="13 15">3-deoxy-D-manno-octulosonic acid kinase</fullName>
        <shortName evidence="15">Kdo kinase</shortName>
        <ecNumber evidence="4 15">2.7.1.166</ecNumber>
    </recommendedName>
</protein>
<keyword evidence="8 15" id="KW-0547">Nucleotide-binding</keyword>
<evidence type="ECO:0000256" key="9">
    <source>
        <dbReference type="ARBA" id="ARBA00022777"/>
    </source>
</evidence>
<keyword evidence="10 15" id="KW-0067">ATP-binding</keyword>
<dbReference type="UniPathway" id="UPA00958"/>
<keyword evidence="6 15" id="KW-0997">Cell inner membrane</keyword>
<dbReference type="EMBL" id="FNYH01000015">
    <property type="protein sequence ID" value="SEI88377.1"/>
    <property type="molecule type" value="Genomic_DNA"/>
</dbReference>
<name>A0A1H6UFC1_9GAMM</name>
<keyword evidence="7 15" id="KW-0808">Transferase</keyword>
<dbReference type="SUPFAM" id="SSF56112">
    <property type="entry name" value="Protein kinase-like (PK-like)"/>
    <property type="match status" value="1"/>
</dbReference>
<evidence type="ECO:0000256" key="15">
    <source>
        <dbReference type="HAMAP-Rule" id="MF_00521"/>
    </source>
</evidence>
<keyword evidence="11 15" id="KW-0448">Lipopolysaccharide biosynthesis</keyword>
<evidence type="ECO:0000313" key="16">
    <source>
        <dbReference type="EMBL" id="SEI88377.1"/>
    </source>
</evidence>
<dbReference type="InterPro" id="IPR022826">
    <property type="entry name" value="KDO_kinase"/>
</dbReference>
<dbReference type="NCBIfam" id="NF002475">
    <property type="entry name" value="PRK01723.1"/>
    <property type="match status" value="1"/>
</dbReference>
<dbReference type="GO" id="GO:0005886">
    <property type="term" value="C:plasma membrane"/>
    <property type="evidence" value="ECO:0007669"/>
    <property type="project" value="UniProtKB-SubCell"/>
</dbReference>
<evidence type="ECO:0000256" key="13">
    <source>
        <dbReference type="ARBA" id="ARBA00029511"/>
    </source>
</evidence>
<evidence type="ECO:0000256" key="4">
    <source>
        <dbReference type="ARBA" id="ARBA00011988"/>
    </source>
</evidence>
<keyword evidence="17" id="KW-1185">Reference proteome</keyword>
<feature type="active site" evidence="15">
    <location>
        <position position="172"/>
    </location>
</feature>
<comment type="pathway">
    <text evidence="2 15">Bacterial outer membrane biogenesis; LPS core biosynthesis.</text>
</comment>
<comment type="function">
    <text evidence="15">Catalyzes the ATP-dependent phosphorylation of the 3-deoxy-D-manno-octulosonic acid (Kdo) residue in Kdo-lipid IV(A) at the 4-OH position.</text>
</comment>
<proteinExistence type="inferred from homology"/>
<dbReference type="HAMAP" id="MF_00521">
    <property type="entry name" value="KDO_kinase"/>
    <property type="match status" value="1"/>
</dbReference>
<evidence type="ECO:0000256" key="3">
    <source>
        <dbReference type="ARBA" id="ARBA00010327"/>
    </source>
</evidence>
<evidence type="ECO:0000256" key="1">
    <source>
        <dbReference type="ARBA" id="ARBA00004515"/>
    </source>
</evidence>
<comment type="subcellular location">
    <subcellularLocation>
        <location evidence="1 15">Cell inner membrane</location>
        <topology evidence="1 15">Peripheral membrane protein</topology>
        <orientation evidence="1 15">Cytoplasmic side</orientation>
    </subcellularLocation>
</comment>
<evidence type="ECO:0000256" key="7">
    <source>
        <dbReference type="ARBA" id="ARBA00022679"/>
    </source>
</evidence>
<dbReference type="Gene3D" id="1.10.510.10">
    <property type="entry name" value="Transferase(Phosphotransferase) domain 1"/>
    <property type="match status" value="1"/>
</dbReference>
<evidence type="ECO:0000256" key="5">
    <source>
        <dbReference type="ARBA" id="ARBA00022475"/>
    </source>
</evidence>
<evidence type="ECO:0000256" key="6">
    <source>
        <dbReference type="ARBA" id="ARBA00022519"/>
    </source>
</evidence>
<evidence type="ECO:0000256" key="11">
    <source>
        <dbReference type="ARBA" id="ARBA00022985"/>
    </source>
</evidence>
<comment type="similarity">
    <text evidence="3 15">Belongs to the protein kinase superfamily. KdkA/RfaP family.</text>
</comment>
<dbReference type="GO" id="GO:0009244">
    <property type="term" value="P:lipopolysaccharide core region biosynthetic process"/>
    <property type="evidence" value="ECO:0007669"/>
    <property type="project" value="UniProtKB-UniRule"/>
</dbReference>
<dbReference type="EC" id="2.7.1.166" evidence="4 15"/>
<dbReference type="AlphaFoldDB" id="A0A1H6UFC1"/>
<dbReference type="Pfam" id="PF06293">
    <property type="entry name" value="Kdo"/>
    <property type="match status" value="1"/>
</dbReference>
<dbReference type="RefSeq" id="WP_093312028.1">
    <property type="nucleotide sequence ID" value="NZ_FNYH01000015.1"/>
</dbReference>
<evidence type="ECO:0000256" key="12">
    <source>
        <dbReference type="ARBA" id="ARBA00023136"/>
    </source>
</evidence>
<keyword evidence="9 15" id="KW-0418">Kinase</keyword>
<keyword evidence="12 15" id="KW-0472">Membrane</keyword>
<keyword evidence="5 15" id="KW-1003">Cell membrane</keyword>
<dbReference type="InterPro" id="IPR011009">
    <property type="entry name" value="Kinase-like_dom_sf"/>
</dbReference>
<organism evidence="16 17">
    <name type="scientific">Allopseudospirillum japonicum</name>
    <dbReference type="NCBI Taxonomy" id="64971"/>
    <lineage>
        <taxon>Bacteria</taxon>
        <taxon>Pseudomonadati</taxon>
        <taxon>Pseudomonadota</taxon>
        <taxon>Gammaproteobacteria</taxon>
        <taxon>Oceanospirillales</taxon>
        <taxon>Oceanospirillaceae</taxon>
        <taxon>Allopseudospirillum</taxon>
    </lineage>
</organism>
<evidence type="ECO:0000256" key="8">
    <source>
        <dbReference type="ARBA" id="ARBA00022741"/>
    </source>
</evidence>
<evidence type="ECO:0000256" key="10">
    <source>
        <dbReference type="ARBA" id="ARBA00022840"/>
    </source>
</evidence>
<dbReference type="Proteomes" id="UP000242999">
    <property type="component" value="Unassembled WGS sequence"/>
</dbReference>
<comment type="catalytic activity">
    <reaction evidence="14 15">
        <text>an alpha-Kdo-(2-&gt;6)-lipid IVA + ATP = a 4-O-phospho-alpha-Kdo-(2-&gt;6)-lipid IVA + ADP + H(+)</text>
        <dbReference type="Rhea" id="RHEA:74271"/>
        <dbReference type="ChEBI" id="CHEBI:15378"/>
        <dbReference type="ChEBI" id="CHEBI:30616"/>
        <dbReference type="ChEBI" id="CHEBI:176428"/>
        <dbReference type="ChEBI" id="CHEBI:193140"/>
        <dbReference type="ChEBI" id="CHEBI:456216"/>
        <dbReference type="EC" id="2.7.1.166"/>
    </reaction>
</comment>